<accession>A0A382SKT3</accession>
<dbReference type="EMBL" id="UINC01129779">
    <property type="protein sequence ID" value="SVD10403.1"/>
    <property type="molecule type" value="Genomic_DNA"/>
</dbReference>
<sequence>QAGLESSVPAEEKILMCKSGALEATSLIEEEKGFRVRRTSLRVRNPDNTPDAWESKVLEQFQVRRESGDKIADLDHAEIMDNGQTRQFRYMKAIPVGEVCVICHGQAIDPELVYWLDKIYPGDRARGFEVGEIRGAFTVTQGID</sequence>
<feature type="domain" description="Tll0287-like" evidence="1">
    <location>
        <begin position="16"/>
        <end position="140"/>
    </location>
</feature>
<dbReference type="InterPro" id="IPR021796">
    <property type="entry name" value="Tll0287-like_dom"/>
</dbReference>
<dbReference type="AlphaFoldDB" id="A0A382SKT3"/>
<proteinExistence type="predicted"/>
<feature type="non-terminal residue" evidence="2">
    <location>
        <position position="1"/>
    </location>
</feature>
<reference evidence="2" key="1">
    <citation type="submission" date="2018-05" db="EMBL/GenBank/DDBJ databases">
        <authorList>
            <person name="Lanie J.A."/>
            <person name="Ng W.-L."/>
            <person name="Kazmierczak K.M."/>
            <person name="Andrzejewski T.M."/>
            <person name="Davidsen T.M."/>
            <person name="Wayne K.J."/>
            <person name="Tettelin H."/>
            <person name="Glass J.I."/>
            <person name="Rusch D."/>
            <person name="Podicherti R."/>
            <person name="Tsui H.-C.T."/>
            <person name="Winkler M.E."/>
        </authorList>
    </citation>
    <scope>NUCLEOTIDE SEQUENCE</scope>
</reference>
<dbReference type="Pfam" id="PF11845">
    <property type="entry name" value="Tll0287-like"/>
    <property type="match status" value="1"/>
</dbReference>
<evidence type="ECO:0000313" key="2">
    <source>
        <dbReference type="EMBL" id="SVD10403.1"/>
    </source>
</evidence>
<organism evidence="2">
    <name type="scientific">marine metagenome</name>
    <dbReference type="NCBI Taxonomy" id="408172"/>
    <lineage>
        <taxon>unclassified sequences</taxon>
        <taxon>metagenomes</taxon>
        <taxon>ecological metagenomes</taxon>
    </lineage>
</organism>
<name>A0A382SKT3_9ZZZZ</name>
<evidence type="ECO:0000259" key="1">
    <source>
        <dbReference type="Pfam" id="PF11845"/>
    </source>
</evidence>
<gene>
    <name evidence="2" type="ORF">METZ01_LOCUS363257</name>
</gene>
<protein>
    <recommendedName>
        <fullName evidence="1">Tll0287-like domain-containing protein</fullName>
    </recommendedName>
</protein>